<gene>
    <name evidence="3" type="ORF">PoB_007028500</name>
</gene>
<dbReference type="Proteomes" id="UP000735302">
    <property type="component" value="Unassembled WGS sequence"/>
</dbReference>
<protein>
    <submittedName>
        <fullName evidence="3">Uncharacterized protein</fullName>
    </submittedName>
</protein>
<sequence>MFIHRGGRGGGNGSGSGTLVCSGSDGSRGSGNGSGSGPLSRNGNGNGSRPAKLQKASLKGKQLKRSNIVPVIFLLLTLLLFVLLFASRLLPFASLWDRRAIFEKAD</sequence>
<proteinExistence type="predicted"/>
<evidence type="ECO:0000313" key="4">
    <source>
        <dbReference type="Proteomes" id="UP000735302"/>
    </source>
</evidence>
<accession>A0AAV4DI19</accession>
<evidence type="ECO:0000256" key="2">
    <source>
        <dbReference type="SAM" id="Phobius"/>
    </source>
</evidence>
<feature type="region of interest" description="Disordered" evidence="1">
    <location>
        <begin position="1"/>
        <end position="59"/>
    </location>
</feature>
<comment type="caution">
    <text evidence="3">The sequence shown here is derived from an EMBL/GenBank/DDBJ whole genome shotgun (WGS) entry which is preliminary data.</text>
</comment>
<feature type="compositionally biased region" description="Low complexity" evidence="1">
    <location>
        <begin position="37"/>
        <end position="49"/>
    </location>
</feature>
<keyword evidence="4" id="KW-1185">Reference proteome</keyword>
<feature type="transmembrane region" description="Helical" evidence="2">
    <location>
        <begin position="68"/>
        <end position="90"/>
    </location>
</feature>
<keyword evidence="2" id="KW-0812">Transmembrane</keyword>
<dbReference type="AlphaFoldDB" id="A0AAV4DI19"/>
<organism evidence="3 4">
    <name type="scientific">Plakobranchus ocellatus</name>
    <dbReference type="NCBI Taxonomy" id="259542"/>
    <lineage>
        <taxon>Eukaryota</taxon>
        <taxon>Metazoa</taxon>
        <taxon>Spiralia</taxon>
        <taxon>Lophotrochozoa</taxon>
        <taxon>Mollusca</taxon>
        <taxon>Gastropoda</taxon>
        <taxon>Heterobranchia</taxon>
        <taxon>Euthyneura</taxon>
        <taxon>Panpulmonata</taxon>
        <taxon>Sacoglossa</taxon>
        <taxon>Placobranchoidea</taxon>
        <taxon>Plakobranchidae</taxon>
        <taxon>Plakobranchus</taxon>
    </lineage>
</organism>
<evidence type="ECO:0000313" key="3">
    <source>
        <dbReference type="EMBL" id="GFO43780.1"/>
    </source>
</evidence>
<dbReference type="EMBL" id="BLXT01007908">
    <property type="protein sequence ID" value="GFO43780.1"/>
    <property type="molecule type" value="Genomic_DNA"/>
</dbReference>
<feature type="compositionally biased region" description="Gly residues" evidence="1">
    <location>
        <begin position="26"/>
        <end position="36"/>
    </location>
</feature>
<reference evidence="3 4" key="1">
    <citation type="journal article" date="2021" name="Elife">
        <title>Chloroplast acquisition without the gene transfer in kleptoplastic sea slugs, Plakobranchus ocellatus.</title>
        <authorList>
            <person name="Maeda T."/>
            <person name="Takahashi S."/>
            <person name="Yoshida T."/>
            <person name="Shimamura S."/>
            <person name="Takaki Y."/>
            <person name="Nagai Y."/>
            <person name="Toyoda A."/>
            <person name="Suzuki Y."/>
            <person name="Arimoto A."/>
            <person name="Ishii H."/>
            <person name="Satoh N."/>
            <person name="Nishiyama T."/>
            <person name="Hasebe M."/>
            <person name="Maruyama T."/>
            <person name="Minagawa J."/>
            <person name="Obokata J."/>
            <person name="Shigenobu S."/>
        </authorList>
    </citation>
    <scope>NUCLEOTIDE SEQUENCE [LARGE SCALE GENOMIC DNA]</scope>
</reference>
<evidence type="ECO:0000256" key="1">
    <source>
        <dbReference type="SAM" id="MobiDB-lite"/>
    </source>
</evidence>
<keyword evidence="2" id="KW-1133">Transmembrane helix</keyword>
<keyword evidence="2" id="KW-0472">Membrane</keyword>
<name>A0AAV4DI19_9GAST</name>